<reference evidence="4 5" key="1">
    <citation type="submission" date="2019-04" db="EMBL/GenBank/DDBJ databases">
        <title>Trinickia sp. 7GSK02, isolated from subtropical forest soil.</title>
        <authorList>
            <person name="Gao Z.-H."/>
            <person name="Qiu L.-H."/>
        </authorList>
    </citation>
    <scope>NUCLEOTIDE SEQUENCE [LARGE SCALE GENOMIC DNA]</scope>
    <source>
        <strain evidence="4 5">7GSK02</strain>
    </source>
</reference>
<evidence type="ECO:0000313" key="4">
    <source>
        <dbReference type="EMBL" id="TKC91196.1"/>
    </source>
</evidence>
<evidence type="ECO:0000256" key="1">
    <source>
        <dbReference type="ARBA" id="ARBA00022679"/>
    </source>
</evidence>
<protein>
    <submittedName>
        <fullName evidence="4">GNAT family N-acetyltransferase</fullName>
    </submittedName>
</protein>
<dbReference type="SUPFAM" id="SSF55729">
    <property type="entry name" value="Acyl-CoA N-acyltransferases (Nat)"/>
    <property type="match status" value="1"/>
</dbReference>
<gene>
    <name evidence="4" type="ORF">FAZ69_07510</name>
</gene>
<dbReference type="InterPro" id="IPR016181">
    <property type="entry name" value="Acyl_CoA_acyltransferase"/>
</dbReference>
<accession>A0A4U1IC76</accession>
<proteinExistence type="predicted"/>
<keyword evidence="1 4" id="KW-0808">Transferase</keyword>
<dbReference type="PANTHER" id="PTHR43877">
    <property type="entry name" value="AMINOALKYLPHOSPHONATE N-ACETYLTRANSFERASE-RELATED-RELATED"/>
    <property type="match status" value="1"/>
</dbReference>
<dbReference type="InterPro" id="IPR050832">
    <property type="entry name" value="Bact_Acetyltransf"/>
</dbReference>
<evidence type="ECO:0000256" key="2">
    <source>
        <dbReference type="ARBA" id="ARBA00023315"/>
    </source>
</evidence>
<keyword evidence="5" id="KW-1185">Reference proteome</keyword>
<dbReference type="GO" id="GO:0016747">
    <property type="term" value="F:acyltransferase activity, transferring groups other than amino-acyl groups"/>
    <property type="evidence" value="ECO:0007669"/>
    <property type="project" value="InterPro"/>
</dbReference>
<evidence type="ECO:0000259" key="3">
    <source>
        <dbReference type="PROSITE" id="PS51186"/>
    </source>
</evidence>
<dbReference type="OrthoDB" id="5525374at2"/>
<dbReference type="InterPro" id="IPR000182">
    <property type="entry name" value="GNAT_dom"/>
</dbReference>
<dbReference type="EMBL" id="SWJE01000003">
    <property type="protein sequence ID" value="TKC91196.1"/>
    <property type="molecule type" value="Genomic_DNA"/>
</dbReference>
<feature type="domain" description="N-acetyltransferase" evidence="3">
    <location>
        <begin position="30"/>
        <end position="182"/>
    </location>
</feature>
<dbReference type="Proteomes" id="UP000305539">
    <property type="component" value="Unassembled WGS sequence"/>
</dbReference>
<dbReference type="PROSITE" id="PS51186">
    <property type="entry name" value="GNAT"/>
    <property type="match status" value="1"/>
</dbReference>
<name>A0A4U1IC76_9BURK</name>
<organism evidence="4 5">
    <name type="scientific">Trinickia terrae</name>
    <dbReference type="NCBI Taxonomy" id="2571161"/>
    <lineage>
        <taxon>Bacteria</taxon>
        <taxon>Pseudomonadati</taxon>
        <taxon>Pseudomonadota</taxon>
        <taxon>Betaproteobacteria</taxon>
        <taxon>Burkholderiales</taxon>
        <taxon>Burkholderiaceae</taxon>
        <taxon>Trinickia</taxon>
    </lineage>
</organism>
<dbReference type="PANTHER" id="PTHR43877:SF2">
    <property type="entry name" value="AMINOALKYLPHOSPHONATE N-ACETYLTRANSFERASE-RELATED"/>
    <property type="match status" value="1"/>
</dbReference>
<comment type="caution">
    <text evidence="4">The sequence shown here is derived from an EMBL/GenBank/DDBJ whole genome shotgun (WGS) entry which is preliminary data.</text>
</comment>
<dbReference type="Gene3D" id="3.40.630.30">
    <property type="match status" value="1"/>
</dbReference>
<dbReference type="AlphaFoldDB" id="A0A4U1IC76"/>
<keyword evidence="2" id="KW-0012">Acyltransferase</keyword>
<evidence type="ECO:0000313" key="5">
    <source>
        <dbReference type="Proteomes" id="UP000305539"/>
    </source>
</evidence>
<sequence>MREMKNYLTDSSSPPVFASRFPVDKARDDVGLRASTASDRDFLHAVYASTRTAEFASAGWSPTEIHTLLAGQFTTQDAYYHRHYPHGRFDVVLSGGTAIGRLYHDWSGREAHVIDIALLPAWRGAGIGTRLMRVLVAEAARRAIPMCLHVEFDNPVRSLYRRLGFVPVGENGVYEQMRRDAAPFGGDEPEPLPGFAAGAA</sequence>
<dbReference type="CDD" id="cd04301">
    <property type="entry name" value="NAT_SF"/>
    <property type="match status" value="1"/>
</dbReference>
<dbReference type="Pfam" id="PF00583">
    <property type="entry name" value="Acetyltransf_1"/>
    <property type="match status" value="1"/>
</dbReference>